<proteinExistence type="predicted"/>
<evidence type="ECO:0000313" key="2">
    <source>
        <dbReference type="Proteomes" id="UP000265520"/>
    </source>
</evidence>
<dbReference type="Proteomes" id="UP000265520">
    <property type="component" value="Unassembled WGS sequence"/>
</dbReference>
<protein>
    <submittedName>
        <fullName evidence="1">Uncharacterized protein</fullName>
    </submittedName>
</protein>
<sequence length="42" mass="4419">MTPRLSADPATRCGYCLVAPVSSMMNDALQHSRNVVTLTPGG</sequence>
<organism evidence="1 2">
    <name type="scientific">Trifolium medium</name>
    <dbReference type="NCBI Taxonomy" id="97028"/>
    <lineage>
        <taxon>Eukaryota</taxon>
        <taxon>Viridiplantae</taxon>
        <taxon>Streptophyta</taxon>
        <taxon>Embryophyta</taxon>
        <taxon>Tracheophyta</taxon>
        <taxon>Spermatophyta</taxon>
        <taxon>Magnoliopsida</taxon>
        <taxon>eudicotyledons</taxon>
        <taxon>Gunneridae</taxon>
        <taxon>Pentapetalae</taxon>
        <taxon>rosids</taxon>
        <taxon>fabids</taxon>
        <taxon>Fabales</taxon>
        <taxon>Fabaceae</taxon>
        <taxon>Papilionoideae</taxon>
        <taxon>50 kb inversion clade</taxon>
        <taxon>NPAAA clade</taxon>
        <taxon>Hologalegina</taxon>
        <taxon>IRL clade</taxon>
        <taxon>Trifolieae</taxon>
        <taxon>Trifolium</taxon>
    </lineage>
</organism>
<keyword evidence="2" id="KW-1185">Reference proteome</keyword>
<name>A0A392PBM1_9FABA</name>
<dbReference type="EMBL" id="LXQA010070528">
    <property type="protein sequence ID" value="MCI08850.1"/>
    <property type="molecule type" value="Genomic_DNA"/>
</dbReference>
<comment type="caution">
    <text evidence="1">The sequence shown here is derived from an EMBL/GenBank/DDBJ whole genome shotgun (WGS) entry which is preliminary data.</text>
</comment>
<accession>A0A392PBM1</accession>
<feature type="non-terminal residue" evidence="1">
    <location>
        <position position="42"/>
    </location>
</feature>
<reference evidence="1 2" key="1">
    <citation type="journal article" date="2018" name="Front. Plant Sci.">
        <title>Red Clover (Trifolium pratense) and Zigzag Clover (T. medium) - A Picture of Genomic Similarities and Differences.</title>
        <authorList>
            <person name="Dluhosova J."/>
            <person name="Istvanek J."/>
            <person name="Nedelnik J."/>
            <person name="Repkova J."/>
        </authorList>
    </citation>
    <scope>NUCLEOTIDE SEQUENCE [LARGE SCALE GENOMIC DNA]</scope>
    <source>
        <strain evidence="2">cv. 10/8</strain>
        <tissue evidence="1">Leaf</tissue>
    </source>
</reference>
<dbReference type="AlphaFoldDB" id="A0A392PBM1"/>
<evidence type="ECO:0000313" key="1">
    <source>
        <dbReference type="EMBL" id="MCI08850.1"/>
    </source>
</evidence>